<dbReference type="Proteomes" id="UP000317708">
    <property type="component" value="Unassembled WGS sequence"/>
</dbReference>
<proteinExistence type="predicted"/>
<evidence type="ECO:0000313" key="2">
    <source>
        <dbReference type="Proteomes" id="UP000317708"/>
    </source>
</evidence>
<dbReference type="EMBL" id="SFBI01000170">
    <property type="protein sequence ID" value="TRU32360.1"/>
    <property type="molecule type" value="Genomic_DNA"/>
</dbReference>
<dbReference type="AlphaFoldDB" id="A0A552ECX0"/>
<evidence type="ECO:0000313" key="1">
    <source>
        <dbReference type="EMBL" id="TRU32360.1"/>
    </source>
</evidence>
<accession>A0A552ECX0</accession>
<sequence>MFLPVRGEYAKPQPAHQFGDTGRLVQRKIPLFQLSVISYQLSVISYQLSVISYQLSVISYQLLKARGKRQNLAILLPKKKVRN</sequence>
<gene>
    <name evidence="1" type="ORF">EWV92_18750</name>
</gene>
<comment type="caution">
    <text evidence="1">The sequence shown here is derived from an EMBL/GenBank/DDBJ whole genome shotgun (WGS) entry which is preliminary data.</text>
</comment>
<reference evidence="1 2" key="1">
    <citation type="submission" date="2019-01" db="EMBL/GenBank/DDBJ databases">
        <title>Coherence of Microcystis species and biogeography revealed through population genomics.</title>
        <authorList>
            <person name="Perez-Carrascal O.M."/>
            <person name="Terrat Y."/>
            <person name="Giani A."/>
            <person name="Fortin N."/>
            <person name="Tromas N."/>
            <person name="Shapiro B.J."/>
        </authorList>
    </citation>
    <scope>NUCLEOTIDE SEQUENCE [LARGE SCALE GENOMIC DNA]</scope>
    <source>
        <strain evidence="1">Ma_MB_S_20031200_S102</strain>
    </source>
</reference>
<name>A0A552ECX0_MICAE</name>
<protein>
    <submittedName>
        <fullName evidence="1">Uncharacterized protein</fullName>
    </submittedName>
</protein>
<organism evidence="1 2">
    <name type="scientific">Microcystis aeruginosa Ma_MB_S_20031200_S102</name>
    <dbReference type="NCBI Taxonomy" id="2486254"/>
    <lineage>
        <taxon>Bacteria</taxon>
        <taxon>Bacillati</taxon>
        <taxon>Cyanobacteriota</taxon>
        <taxon>Cyanophyceae</taxon>
        <taxon>Oscillatoriophycideae</taxon>
        <taxon>Chroococcales</taxon>
        <taxon>Microcystaceae</taxon>
        <taxon>Microcystis</taxon>
    </lineage>
</organism>